<comment type="caution">
    <text evidence="2">The sequence shown here is derived from an EMBL/GenBank/DDBJ whole genome shotgun (WGS) entry which is preliminary data.</text>
</comment>
<dbReference type="Proteomes" id="UP001597237">
    <property type="component" value="Unassembled WGS sequence"/>
</dbReference>
<keyword evidence="1" id="KW-0732">Signal</keyword>
<dbReference type="EMBL" id="JBHUEY010000006">
    <property type="protein sequence ID" value="MFD1785050.1"/>
    <property type="molecule type" value="Genomic_DNA"/>
</dbReference>
<sequence>MFRLYRVLSCLALAGGLAFADAAQAGVCAAPLPKPGEVVKGPVLHVQDGETLCVAEGFEPSKWVALQVADGSGVPKAALMAVAFGKDAVCKVESVAAGRAVATCSIEERPLAALLQQPEVLKAAGGWR</sequence>
<gene>
    <name evidence="2" type="ORF">ACFSC0_16730</name>
</gene>
<protein>
    <submittedName>
        <fullName evidence="2">Uncharacterized protein</fullName>
    </submittedName>
</protein>
<dbReference type="RefSeq" id="WP_377282007.1">
    <property type="nucleotide sequence ID" value="NZ_JBHRSI010000005.1"/>
</dbReference>
<evidence type="ECO:0000313" key="3">
    <source>
        <dbReference type="Proteomes" id="UP001597237"/>
    </source>
</evidence>
<evidence type="ECO:0000313" key="2">
    <source>
        <dbReference type="EMBL" id="MFD1785050.1"/>
    </source>
</evidence>
<proteinExistence type="predicted"/>
<name>A0ABW4N706_9CAUL</name>
<feature type="chain" id="PRO_5045222127" evidence="1">
    <location>
        <begin position="26"/>
        <end position="128"/>
    </location>
</feature>
<evidence type="ECO:0000256" key="1">
    <source>
        <dbReference type="SAM" id="SignalP"/>
    </source>
</evidence>
<accession>A0ABW4N706</accession>
<feature type="signal peptide" evidence="1">
    <location>
        <begin position="1"/>
        <end position="25"/>
    </location>
</feature>
<reference evidence="3" key="1">
    <citation type="journal article" date="2019" name="Int. J. Syst. Evol. Microbiol.">
        <title>The Global Catalogue of Microorganisms (GCM) 10K type strain sequencing project: providing services to taxonomists for standard genome sequencing and annotation.</title>
        <authorList>
            <consortium name="The Broad Institute Genomics Platform"/>
            <consortium name="The Broad Institute Genome Sequencing Center for Infectious Disease"/>
            <person name="Wu L."/>
            <person name="Ma J."/>
        </authorList>
    </citation>
    <scope>NUCLEOTIDE SEQUENCE [LARGE SCALE GENOMIC DNA]</scope>
    <source>
        <strain evidence="3">DFY28</strain>
    </source>
</reference>
<organism evidence="2 3">
    <name type="scientific">Phenylobacterium terrae</name>
    <dbReference type="NCBI Taxonomy" id="2665495"/>
    <lineage>
        <taxon>Bacteria</taxon>
        <taxon>Pseudomonadati</taxon>
        <taxon>Pseudomonadota</taxon>
        <taxon>Alphaproteobacteria</taxon>
        <taxon>Caulobacterales</taxon>
        <taxon>Caulobacteraceae</taxon>
        <taxon>Phenylobacterium</taxon>
    </lineage>
</organism>
<keyword evidence="3" id="KW-1185">Reference proteome</keyword>